<reference evidence="11 12" key="1">
    <citation type="submission" date="2021-01" db="EMBL/GenBank/DDBJ databases">
        <title>Sequencing the genomes of 1000 actinobacteria strains.</title>
        <authorList>
            <person name="Klenk H.-P."/>
        </authorList>
    </citation>
    <scope>NUCLEOTIDE SEQUENCE [LARGE SCALE GENOMIC DNA]</scope>
    <source>
        <strain evidence="11 12">DSM 18662</strain>
    </source>
</reference>
<sequence>MSTDSDQKTSATPAKAPERPKYGPQRTHGPFGQGPGIEKSMTFWPSTRRLLGKLRPERLIIGLVMAMAVVGVALNVFGPKILGWATDVIFTGVIGKMLPAGGTKEQVVAQLRAAGQNTFADMVQRLDVVPGQGIDFTALSQILLFALAVYVVSSGFMLWQGYLLNGAVQRSVKTLRDEVEAKINRLPLSYFDKQPRGELLSRVTNDIDNVSQTLQQTLSQLLTSLLSVIGVVIMMFVVSPTLAVIALVTIPVSIVVTGLIAKQSQKKFVQNWKSTGELNAHIEEAFTGHSLVKVFGRQHEVEQVFADRNSELFRAGFGAQFISGIIMPAMMFIGNINYVIIAVVGGLRVASGTMNLGDVQAFIQYSRMFTQPLTQVASMANLLQSGVASAERVFEVLDSAEEDSELHGTLNPTKGRVQFEQVNFSYEPDKELITDLSLVAEPGQTVAIVGPTGAGKTTLVNLIMRFYELNSGRITLDGVDITSVPRSALRSNIGMVLQDTWLFHGTIKENIAYGRPTATDEEIHAAAEATYVDRFVHSLPDGYETVIDEEASNISSGEKQLITIARAFLADPALLILDEATSSVDTRTEVLVQHAMAALRTDRTSFVIAHRLSTIRDADVILVMEHGQIVEQGSHHELLAAEGHYFDLYNSQFAGEPEEVATEEPLVLAAKPARPF</sequence>
<dbReference type="EMBL" id="JAFBCF010000001">
    <property type="protein sequence ID" value="MBM7798793.1"/>
    <property type="molecule type" value="Genomic_DNA"/>
</dbReference>
<dbReference type="InterPro" id="IPR011527">
    <property type="entry name" value="ABC1_TM_dom"/>
</dbReference>
<dbReference type="Proteomes" id="UP000704762">
    <property type="component" value="Unassembled WGS sequence"/>
</dbReference>
<comment type="subcellular location">
    <subcellularLocation>
        <location evidence="1">Cell membrane</location>
        <topology evidence="1">Multi-pass membrane protein</topology>
    </subcellularLocation>
</comment>
<keyword evidence="6 8" id="KW-0472">Membrane</keyword>
<dbReference type="PROSITE" id="PS00211">
    <property type="entry name" value="ABC_TRANSPORTER_1"/>
    <property type="match status" value="1"/>
</dbReference>
<dbReference type="SUPFAM" id="SSF90123">
    <property type="entry name" value="ABC transporter transmembrane region"/>
    <property type="match status" value="1"/>
</dbReference>
<dbReference type="InterPro" id="IPR003439">
    <property type="entry name" value="ABC_transporter-like_ATP-bd"/>
</dbReference>
<evidence type="ECO:0000313" key="12">
    <source>
        <dbReference type="Proteomes" id="UP000704762"/>
    </source>
</evidence>
<proteinExistence type="predicted"/>
<dbReference type="SMART" id="SM00382">
    <property type="entry name" value="AAA"/>
    <property type="match status" value="1"/>
</dbReference>
<dbReference type="CDD" id="cd03254">
    <property type="entry name" value="ABCC_Glucan_exporter_like"/>
    <property type="match status" value="1"/>
</dbReference>
<evidence type="ECO:0000256" key="6">
    <source>
        <dbReference type="ARBA" id="ARBA00023136"/>
    </source>
</evidence>
<dbReference type="CDD" id="cd18547">
    <property type="entry name" value="ABC_6TM_Tm288_like"/>
    <property type="match status" value="1"/>
</dbReference>
<keyword evidence="12" id="KW-1185">Reference proteome</keyword>
<name>A0ABS2RIH3_9ACTN</name>
<dbReference type="GO" id="GO:0005524">
    <property type="term" value="F:ATP binding"/>
    <property type="evidence" value="ECO:0007669"/>
    <property type="project" value="UniProtKB-KW"/>
</dbReference>
<dbReference type="InterPro" id="IPR003593">
    <property type="entry name" value="AAA+_ATPase"/>
</dbReference>
<dbReference type="InterPro" id="IPR039421">
    <property type="entry name" value="Type_1_exporter"/>
</dbReference>
<feature type="transmembrane region" description="Helical" evidence="8">
    <location>
        <begin position="321"/>
        <end position="347"/>
    </location>
</feature>
<feature type="compositionally biased region" description="Polar residues" evidence="7">
    <location>
        <begin position="1"/>
        <end position="12"/>
    </location>
</feature>
<feature type="domain" description="ABC transporter" evidence="9">
    <location>
        <begin position="417"/>
        <end position="651"/>
    </location>
</feature>
<evidence type="ECO:0000256" key="8">
    <source>
        <dbReference type="SAM" id="Phobius"/>
    </source>
</evidence>
<evidence type="ECO:0000256" key="1">
    <source>
        <dbReference type="ARBA" id="ARBA00004651"/>
    </source>
</evidence>
<evidence type="ECO:0000259" key="10">
    <source>
        <dbReference type="PROSITE" id="PS50929"/>
    </source>
</evidence>
<dbReference type="Pfam" id="PF00005">
    <property type="entry name" value="ABC_tran"/>
    <property type="match status" value="1"/>
</dbReference>
<organism evidence="11 12">
    <name type="scientific">Microlunatus panaciterrae</name>
    <dbReference type="NCBI Taxonomy" id="400768"/>
    <lineage>
        <taxon>Bacteria</taxon>
        <taxon>Bacillati</taxon>
        <taxon>Actinomycetota</taxon>
        <taxon>Actinomycetes</taxon>
        <taxon>Propionibacteriales</taxon>
        <taxon>Propionibacteriaceae</taxon>
        <taxon>Microlunatus</taxon>
    </lineage>
</organism>
<dbReference type="SUPFAM" id="SSF52540">
    <property type="entry name" value="P-loop containing nucleoside triphosphate hydrolases"/>
    <property type="match status" value="1"/>
</dbReference>
<gene>
    <name evidence="11" type="ORF">JOE57_001714</name>
</gene>
<dbReference type="PROSITE" id="PS50929">
    <property type="entry name" value="ABC_TM1F"/>
    <property type="match status" value="1"/>
</dbReference>
<protein>
    <submittedName>
        <fullName evidence="11">ATP-binding cassette subfamily B protein</fullName>
    </submittedName>
</protein>
<evidence type="ECO:0000256" key="2">
    <source>
        <dbReference type="ARBA" id="ARBA00022692"/>
    </source>
</evidence>
<dbReference type="PANTHER" id="PTHR43394">
    <property type="entry name" value="ATP-DEPENDENT PERMEASE MDL1, MITOCHONDRIAL"/>
    <property type="match status" value="1"/>
</dbReference>
<dbReference type="Pfam" id="PF00664">
    <property type="entry name" value="ABC_membrane"/>
    <property type="match status" value="1"/>
</dbReference>
<feature type="transmembrane region" description="Helical" evidence="8">
    <location>
        <begin position="221"/>
        <end position="238"/>
    </location>
</feature>
<feature type="domain" description="ABC transmembrane type-1" evidence="10">
    <location>
        <begin position="63"/>
        <end position="385"/>
    </location>
</feature>
<dbReference type="PROSITE" id="PS50893">
    <property type="entry name" value="ABC_TRANSPORTER_2"/>
    <property type="match status" value="1"/>
</dbReference>
<accession>A0ABS2RIH3</accession>
<evidence type="ECO:0000256" key="7">
    <source>
        <dbReference type="SAM" id="MobiDB-lite"/>
    </source>
</evidence>
<evidence type="ECO:0000256" key="3">
    <source>
        <dbReference type="ARBA" id="ARBA00022741"/>
    </source>
</evidence>
<evidence type="ECO:0000256" key="5">
    <source>
        <dbReference type="ARBA" id="ARBA00022989"/>
    </source>
</evidence>
<evidence type="ECO:0000259" key="9">
    <source>
        <dbReference type="PROSITE" id="PS50893"/>
    </source>
</evidence>
<dbReference type="InterPro" id="IPR036640">
    <property type="entry name" value="ABC1_TM_sf"/>
</dbReference>
<keyword evidence="4 11" id="KW-0067">ATP-binding</keyword>
<dbReference type="Gene3D" id="1.20.1560.10">
    <property type="entry name" value="ABC transporter type 1, transmembrane domain"/>
    <property type="match status" value="1"/>
</dbReference>
<evidence type="ECO:0000256" key="4">
    <source>
        <dbReference type="ARBA" id="ARBA00022840"/>
    </source>
</evidence>
<keyword evidence="5 8" id="KW-1133">Transmembrane helix</keyword>
<feature type="transmembrane region" description="Helical" evidence="8">
    <location>
        <begin position="59"/>
        <end position="78"/>
    </location>
</feature>
<feature type="transmembrane region" description="Helical" evidence="8">
    <location>
        <begin position="244"/>
        <end position="261"/>
    </location>
</feature>
<dbReference type="InterPro" id="IPR027417">
    <property type="entry name" value="P-loop_NTPase"/>
</dbReference>
<dbReference type="Gene3D" id="3.40.50.300">
    <property type="entry name" value="P-loop containing nucleotide triphosphate hydrolases"/>
    <property type="match status" value="1"/>
</dbReference>
<keyword evidence="3" id="KW-0547">Nucleotide-binding</keyword>
<dbReference type="PANTHER" id="PTHR43394:SF1">
    <property type="entry name" value="ATP-BINDING CASSETTE SUB-FAMILY B MEMBER 10, MITOCHONDRIAL"/>
    <property type="match status" value="1"/>
</dbReference>
<dbReference type="RefSeq" id="WP_204917294.1">
    <property type="nucleotide sequence ID" value="NZ_BAAAQP010000002.1"/>
</dbReference>
<feature type="region of interest" description="Disordered" evidence="7">
    <location>
        <begin position="1"/>
        <end position="40"/>
    </location>
</feature>
<keyword evidence="2 8" id="KW-0812">Transmembrane</keyword>
<comment type="caution">
    <text evidence="11">The sequence shown here is derived from an EMBL/GenBank/DDBJ whole genome shotgun (WGS) entry which is preliminary data.</text>
</comment>
<dbReference type="InterPro" id="IPR017871">
    <property type="entry name" value="ABC_transporter-like_CS"/>
</dbReference>
<feature type="transmembrane region" description="Helical" evidence="8">
    <location>
        <begin position="142"/>
        <end position="164"/>
    </location>
</feature>
<evidence type="ECO:0000313" key="11">
    <source>
        <dbReference type="EMBL" id="MBM7798793.1"/>
    </source>
</evidence>